<feature type="compositionally biased region" description="Basic residues" evidence="5">
    <location>
        <begin position="40"/>
        <end position="58"/>
    </location>
</feature>
<feature type="chain" id="PRO_5044585324" evidence="6">
    <location>
        <begin position="30"/>
        <end position="914"/>
    </location>
</feature>
<dbReference type="InterPro" id="IPR010104">
    <property type="entry name" value="TonB_rcpt_bac"/>
</dbReference>
<dbReference type="InterPro" id="IPR036942">
    <property type="entry name" value="Beta-barrel_TonB_sf"/>
</dbReference>
<dbReference type="PANTHER" id="PTHR40980:SF3">
    <property type="entry name" value="TONB-DEPENDENT RECEPTOR-LIKE BETA-BARREL DOMAIN-CONTAINING PROTEIN"/>
    <property type="match status" value="1"/>
</dbReference>
<keyword evidence="10" id="KW-0675">Receptor</keyword>
<feature type="compositionally biased region" description="Basic and acidic residues" evidence="5">
    <location>
        <begin position="68"/>
        <end position="79"/>
    </location>
</feature>
<evidence type="ECO:0000256" key="5">
    <source>
        <dbReference type="SAM" id="MobiDB-lite"/>
    </source>
</evidence>
<evidence type="ECO:0000256" key="4">
    <source>
        <dbReference type="RuleBase" id="RU003357"/>
    </source>
</evidence>
<evidence type="ECO:0000313" key="9">
    <source>
        <dbReference type="EMBL" id="MBB2185557.1"/>
    </source>
</evidence>
<organism evidence="10 11">
    <name type="scientific">Gluconacetobacter liquefaciens</name>
    <name type="common">Acetobacter liquefaciens</name>
    <dbReference type="NCBI Taxonomy" id="89584"/>
    <lineage>
        <taxon>Bacteria</taxon>
        <taxon>Pseudomonadati</taxon>
        <taxon>Pseudomonadota</taxon>
        <taxon>Alphaproteobacteria</taxon>
        <taxon>Acetobacterales</taxon>
        <taxon>Acetobacteraceae</taxon>
        <taxon>Gluconacetobacter</taxon>
    </lineage>
</organism>
<comment type="similarity">
    <text evidence="4">Belongs to the TonB-dependent receptor family.</text>
</comment>
<dbReference type="Pfam" id="PF07715">
    <property type="entry name" value="Plug"/>
    <property type="match status" value="1"/>
</dbReference>
<evidence type="ECO:0000256" key="2">
    <source>
        <dbReference type="ARBA" id="ARBA00023136"/>
    </source>
</evidence>
<comment type="caution">
    <text evidence="10">The sequence shown here is derived from an EMBL/GenBank/DDBJ whole genome shotgun (WGS) entry which is preliminary data.</text>
</comment>
<dbReference type="EMBL" id="JABEQI010000002">
    <property type="protein sequence ID" value="MBB2185557.1"/>
    <property type="molecule type" value="Genomic_DNA"/>
</dbReference>
<evidence type="ECO:0000313" key="12">
    <source>
        <dbReference type="Proteomes" id="UP000562982"/>
    </source>
</evidence>
<dbReference type="Proteomes" id="UP000562982">
    <property type="component" value="Unassembled WGS sequence"/>
</dbReference>
<comment type="subcellular location">
    <subcellularLocation>
        <location evidence="1 4">Cell outer membrane</location>
    </subcellularLocation>
</comment>
<proteinExistence type="inferred from homology"/>
<sequence>MRIHPMLCRSTFLCLATALAPIGAPLLHAQDVQNPVKTHHDGHKKHKEGKAHHGKRKGHAETGVARDAGADRRMRRAEAAHSTAPEHLQVVGFKRAAKADALGTIEEARLVQKNAPNIVLLMPQSEIEKIPNFVLGDAMRRMPGASIIFKSGESRALQVRGLDSSLNGVMFEGVLLPAGSMSSTGRAMPLDAMPASLAGGLELTKTNRPEQDAIALGGQMNILSRDIGENQSPFLKMHMAGGFRDPSGTAVLQGTLAGGMRFGLHGDPFDPHASGDKPFSVSFFVNGLTDWLNMGDLQQKFASGDPVGSQANKVTQASQVMYAGHKVRSSYGGTLGWDIDHDNRIYLKMFQSAIDAPVVRNQLIYAFSPKTGLGDPGQDGTASLSQGVTNTKTTDLERVYKFGGDSRVGRFKLDYFGAWAANNVDQTSSYVSSFAGPANVPVSYDNVTNPLRPTVSVLNGINPLNYNAYKLSSLSNQIQHDKDYEWTGHIGASTDLNLFREMKGTLSFGGGLRMAHIQHYDPTYTYSHLPGVTAGQLAGSDQWTFFDGLYNIGYPAGPNQVSQLANSAVYPGVTGSAGQTAQQQYINDNENVYNTYLQYQATWRRLGVLAGFRYEKTDGVYRGTQSITQGGVTTLSPRAVGQEYANFFPTVQLRYNLTDNLIARANWSTAVGRPGFNQVTASQTINTSTNAVSLGNPGLKPTTGNNFDLSVEYYLPHGGIISGGAFYKLFKNYIVNYTNYCTGCYGLPGQATVSTYANISSAYARGFELNYRQQLDFLPGILKGFGVGGNMTYVNSQGQQRNGTQETLPNTTSHIWNFEAFYNYGPVSVQFNGNYQGLTMTGLGSDPALDSYVQPFLNFDIGATYRINRRVSVNFQARNFTNTMQNATQGISARRMVELQYFGSAYMFGVDVSL</sequence>
<dbReference type="SUPFAM" id="SSF56935">
    <property type="entry name" value="Porins"/>
    <property type="match status" value="1"/>
</dbReference>
<evidence type="ECO:0000259" key="7">
    <source>
        <dbReference type="Pfam" id="PF00593"/>
    </source>
</evidence>
<reference evidence="9 12" key="2">
    <citation type="submission" date="2020-04" db="EMBL/GenBank/DDBJ databases">
        <title>Description of novel Gluconacetobacter.</title>
        <authorList>
            <person name="Sombolestani A."/>
        </authorList>
    </citation>
    <scope>NUCLEOTIDE SEQUENCE [LARGE SCALE GENOMIC DNA]</scope>
    <source>
        <strain evidence="9 12">LMG 1382</strain>
    </source>
</reference>
<gene>
    <name evidence="10" type="ORF">C7453_102147</name>
    <name evidence="9" type="ORF">HLH32_04020</name>
</gene>
<evidence type="ECO:0000313" key="10">
    <source>
        <dbReference type="EMBL" id="RDI39360.1"/>
    </source>
</evidence>
<evidence type="ECO:0000256" key="3">
    <source>
        <dbReference type="ARBA" id="ARBA00023237"/>
    </source>
</evidence>
<dbReference type="Gene3D" id="2.40.170.20">
    <property type="entry name" value="TonB-dependent receptor, beta-barrel domain"/>
    <property type="match status" value="1"/>
</dbReference>
<feature type="domain" description="TonB-dependent receptor-like beta-barrel" evidence="7">
    <location>
        <begin position="430"/>
        <end position="879"/>
    </location>
</feature>
<dbReference type="Pfam" id="PF00593">
    <property type="entry name" value="TonB_dep_Rec_b-barrel"/>
    <property type="match status" value="1"/>
</dbReference>
<dbReference type="NCBIfam" id="TIGR01782">
    <property type="entry name" value="TonB-Xanth-Caul"/>
    <property type="match status" value="1"/>
</dbReference>
<evidence type="ECO:0000313" key="11">
    <source>
        <dbReference type="Proteomes" id="UP000254958"/>
    </source>
</evidence>
<keyword evidence="4" id="KW-0798">TonB box</keyword>
<dbReference type="GO" id="GO:0009279">
    <property type="term" value="C:cell outer membrane"/>
    <property type="evidence" value="ECO:0007669"/>
    <property type="project" value="UniProtKB-SubCell"/>
</dbReference>
<evidence type="ECO:0000259" key="8">
    <source>
        <dbReference type="Pfam" id="PF07715"/>
    </source>
</evidence>
<feature type="domain" description="TonB-dependent receptor plug" evidence="8">
    <location>
        <begin position="113"/>
        <end position="205"/>
    </location>
</feature>
<dbReference type="InterPro" id="IPR000531">
    <property type="entry name" value="Beta-barrel_TonB"/>
</dbReference>
<keyword evidence="11" id="KW-1185">Reference proteome</keyword>
<dbReference type="Gene3D" id="2.170.130.10">
    <property type="entry name" value="TonB-dependent receptor, plug domain"/>
    <property type="match status" value="1"/>
</dbReference>
<dbReference type="PANTHER" id="PTHR40980">
    <property type="entry name" value="PLUG DOMAIN-CONTAINING PROTEIN"/>
    <property type="match status" value="1"/>
</dbReference>
<protein>
    <submittedName>
        <fullName evidence="10">TonB-dependent receptor</fullName>
    </submittedName>
</protein>
<dbReference type="RefSeq" id="WP_170143116.1">
    <property type="nucleotide sequence ID" value="NZ_BJMI01000001.1"/>
</dbReference>
<evidence type="ECO:0000256" key="6">
    <source>
        <dbReference type="SAM" id="SignalP"/>
    </source>
</evidence>
<dbReference type="EMBL" id="QQAW01000002">
    <property type="protein sequence ID" value="RDI39360.1"/>
    <property type="molecule type" value="Genomic_DNA"/>
</dbReference>
<dbReference type="Proteomes" id="UP000254958">
    <property type="component" value="Unassembled WGS sequence"/>
</dbReference>
<dbReference type="AlphaFoldDB" id="A0A370G810"/>
<accession>A0A370G810</accession>
<feature type="region of interest" description="Disordered" evidence="5">
    <location>
        <begin position="35"/>
        <end position="85"/>
    </location>
</feature>
<keyword evidence="6" id="KW-0732">Signal</keyword>
<evidence type="ECO:0000256" key="1">
    <source>
        <dbReference type="ARBA" id="ARBA00004442"/>
    </source>
</evidence>
<reference evidence="10 11" key="1">
    <citation type="submission" date="2018-07" db="EMBL/GenBank/DDBJ databases">
        <title>Genomic Encyclopedia of Type Strains, Phase IV (KMG-IV): sequencing the most valuable type-strain genomes for metagenomic binning, comparative biology and taxonomic classification.</title>
        <authorList>
            <person name="Goeker M."/>
        </authorList>
    </citation>
    <scope>NUCLEOTIDE SEQUENCE [LARGE SCALE GENOMIC DNA]</scope>
    <source>
        <strain evidence="10 11">DSM 5603</strain>
    </source>
</reference>
<feature type="signal peptide" evidence="6">
    <location>
        <begin position="1"/>
        <end position="29"/>
    </location>
</feature>
<dbReference type="InterPro" id="IPR037066">
    <property type="entry name" value="Plug_dom_sf"/>
</dbReference>
<keyword evidence="2 4" id="KW-0472">Membrane</keyword>
<dbReference type="InterPro" id="IPR012910">
    <property type="entry name" value="Plug_dom"/>
</dbReference>
<keyword evidence="3" id="KW-0998">Cell outer membrane</keyword>
<name>A0A370G810_GLULI</name>